<comment type="subcellular location">
    <subcellularLocation>
        <location evidence="1">Cell outer membrane</location>
    </subcellularLocation>
</comment>
<reference evidence="7 8" key="1">
    <citation type="journal article" date="2012" name="J. Bacteriol.">
        <title>Complete genome sequence of Klebsiella oxytoca KCTC 1686, used in production of 2,3-butanediol.</title>
        <authorList>
            <person name="Shin S.H."/>
            <person name="Kim S."/>
            <person name="Kim J.Y."/>
            <person name="Lee S."/>
            <person name="Um Y."/>
            <person name="Oh M.K."/>
            <person name="Kim Y.R."/>
            <person name="Lee J."/>
            <person name="Yang K.S."/>
        </authorList>
    </citation>
    <scope>NUCLEOTIDE SEQUENCE [LARGE SCALE GENOMIC DNA]</scope>
    <source>
        <strain evidence="8">ATCC 8724 / DSM 4798 / JCM 20051 / NBRC 3318 / NRRL B-199 / KCTC 1686</strain>
    </source>
</reference>
<protein>
    <submittedName>
        <fullName evidence="7">MipA family protein</fullName>
    </submittedName>
</protein>
<evidence type="ECO:0000256" key="5">
    <source>
        <dbReference type="ARBA" id="ARBA00023237"/>
    </source>
</evidence>
<proteinExistence type="inferred from homology"/>
<evidence type="ECO:0000256" key="3">
    <source>
        <dbReference type="ARBA" id="ARBA00022729"/>
    </source>
</evidence>
<sequence>MIARKISPYMVVPFLMAITPGARADEAAAPSDGLTIGVGGKYAPRYSGSDKQSWQVVPVLQGRKGAFFIDSQKGIGYDLAGDSGLYFEHTLGYDLGRAEKNSGWRDGANTLKGMGNIKATMNTAFAVGWSVTPWLTVEGKATLPLTDAQGVHYQTSATLLLLQNSQDIVALQSAALFGDGRYANTFYGVDQRQSARSGYRPYRAPGGFYGIDNALTWSHQYDEHWGSTLSAGYTWLGEHAADSPIVSRRNEGSVTAAITWTF</sequence>
<dbReference type="AlphaFoldDB" id="A0A0H3H9G5"/>
<dbReference type="KEGG" id="kox:KOX_17060"/>
<dbReference type="Pfam" id="PF06629">
    <property type="entry name" value="MipA"/>
    <property type="match status" value="1"/>
</dbReference>
<evidence type="ECO:0000256" key="4">
    <source>
        <dbReference type="ARBA" id="ARBA00023136"/>
    </source>
</evidence>
<evidence type="ECO:0000313" key="8">
    <source>
        <dbReference type="Proteomes" id="UP000007843"/>
    </source>
</evidence>
<dbReference type="InterPro" id="IPR010583">
    <property type="entry name" value="MipA"/>
</dbReference>
<feature type="signal peptide" evidence="6">
    <location>
        <begin position="1"/>
        <end position="24"/>
    </location>
</feature>
<dbReference type="PATRIC" id="fig|1006551.4.peg.3425"/>
<evidence type="ECO:0000313" key="7">
    <source>
        <dbReference type="EMBL" id="AEX05134.1"/>
    </source>
</evidence>
<keyword evidence="4" id="KW-0472">Membrane</keyword>
<name>A0A0H3H9G5_KLEM8</name>
<dbReference type="PANTHER" id="PTHR38776:SF1">
    <property type="entry name" value="MLTA-INTERACTING PROTEIN-RELATED"/>
    <property type="match status" value="1"/>
</dbReference>
<dbReference type="RefSeq" id="WP_014228809.1">
    <property type="nucleotide sequence ID" value="NC_016612.1"/>
</dbReference>
<evidence type="ECO:0000256" key="6">
    <source>
        <dbReference type="SAM" id="SignalP"/>
    </source>
</evidence>
<keyword evidence="3 6" id="KW-0732">Signal</keyword>
<feature type="chain" id="PRO_5002610890" evidence="6">
    <location>
        <begin position="25"/>
        <end position="262"/>
    </location>
</feature>
<dbReference type="HOGENOM" id="CLU_062990_0_0_6"/>
<dbReference type="EMBL" id="CP003218">
    <property type="protein sequence ID" value="AEX05134.1"/>
    <property type="molecule type" value="Genomic_DNA"/>
</dbReference>
<evidence type="ECO:0000256" key="1">
    <source>
        <dbReference type="ARBA" id="ARBA00004442"/>
    </source>
</evidence>
<keyword evidence="5" id="KW-0998">Cell outer membrane</keyword>
<dbReference type="Proteomes" id="UP000007843">
    <property type="component" value="Chromosome"/>
</dbReference>
<dbReference type="GO" id="GO:0009279">
    <property type="term" value="C:cell outer membrane"/>
    <property type="evidence" value="ECO:0007669"/>
    <property type="project" value="UniProtKB-SubCell"/>
</dbReference>
<gene>
    <name evidence="7" type="ordered locus">KOX_17060</name>
</gene>
<organism evidence="7 8">
    <name type="scientific">Klebsiella michiganensis (strain ATCC 8724 / DSM 4798 / JCM 20051 / NBRC 3318 / NRRL B-199 / KCTC 1686 / BUCSAV 143 / CCM 1901)</name>
    <dbReference type="NCBI Taxonomy" id="1006551"/>
    <lineage>
        <taxon>Bacteria</taxon>
        <taxon>Pseudomonadati</taxon>
        <taxon>Pseudomonadota</taxon>
        <taxon>Gammaproteobacteria</taxon>
        <taxon>Enterobacterales</taxon>
        <taxon>Enterobacteriaceae</taxon>
        <taxon>Klebsiella/Raoultella group</taxon>
        <taxon>Klebsiella</taxon>
    </lineage>
</organism>
<accession>A0A0H3H9G5</accession>
<evidence type="ECO:0000256" key="2">
    <source>
        <dbReference type="ARBA" id="ARBA00005722"/>
    </source>
</evidence>
<comment type="similarity">
    <text evidence="2">Belongs to the MipA/OmpV family.</text>
</comment>
<dbReference type="PANTHER" id="PTHR38776">
    <property type="entry name" value="MLTA-INTERACTING PROTEIN-RELATED"/>
    <property type="match status" value="1"/>
</dbReference>